<evidence type="ECO:0000313" key="1">
    <source>
        <dbReference type="EMBL" id="JAD49953.1"/>
    </source>
</evidence>
<reference evidence="1" key="2">
    <citation type="journal article" date="2015" name="Data Brief">
        <title>Shoot transcriptome of the giant reed, Arundo donax.</title>
        <authorList>
            <person name="Barrero R.A."/>
            <person name="Guerrero F.D."/>
            <person name="Moolhuijzen P."/>
            <person name="Goolsby J.A."/>
            <person name="Tidwell J."/>
            <person name="Bellgard S.E."/>
            <person name="Bellgard M.I."/>
        </authorList>
    </citation>
    <scope>NUCLEOTIDE SEQUENCE</scope>
    <source>
        <tissue evidence="1">Shoot tissue taken approximately 20 cm above the soil surface</tissue>
    </source>
</reference>
<proteinExistence type="predicted"/>
<sequence>MLRRPHAARKKPSCVLLLQLWSAYSFLLCCSL</sequence>
<protein>
    <submittedName>
        <fullName evidence="1">Uncharacterized protein</fullName>
    </submittedName>
</protein>
<reference evidence="1" key="1">
    <citation type="submission" date="2014-09" db="EMBL/GenBank/DDBJ databases">
        <authorList>
            <person name="Magalhaes I.L.F."/>
            <person name="Oliveira U."/>
            <person name="Santos F.R."/>
            <person name="Vidigal T.H.D.A."/>
            <person name="Brescovit A.D."/>
            <person name="Santos A.J."/>
        </authorList>
    </citation>
    <scope>NUCLEOTIDE SEQUENCE</scope>
    <source>
        <tissue evidence="1">Shoot tissue taken approximately 20 cm above the soil surface</tissue>
    </source>
</reference>
<accession>A0A0A9AJA5</accession>
<dbReference type="EMBL" id="GBRH01247942">
    <property type="protein sequence ID" value="JAD49953.1"/>
    <property type="molecule type" value="Transcribed_RNA"/>
</dbReference>
<dbReference type="AlphaFoldDB" id="A0A0A9AJA5"/>
<name>A0A0A9AJA5_ARUDO</name>
<organism evidence="1">
    <name type="scientific">Arundo donax</name>
    <name type="common">Giant reed</name>
    <name type="synonym">Donax arundinaceus</name>
    <dbReference type="NCBI Taxonomy" id="35708"/>
    <lineage>
        <taxon>Eukaryota</taxon>
        <taxon>Viridiplantae</taxon>
        <taxon>Streptophyta</taxon>
        <taxon>Embryophyta</taxon>
        <taxon>Tracheophyta</taxon>
        <taxon>Spermatophyta</taxon>
        <taxon>Magnoliopsida</taxon>
        <taxon>Liliopsida</taxon>
        <taxon>Poales</taxon>
        <taxon>Poaceae</taxon>
        <taxon>PACMAD clade</taxon>
        <taxon>Arundinoideae</taxon>
        <taxon>Arundineae</taxon>
        <taxon>Arundo</taxon>
    </lineage>
</organism>